<feature type="compositionally biased region" description="Polar residues" evidence="4">
    <location>
        <begin position="1084"/>
        <end position="1108"/>
    </location>
</feature>
<protein>
    <recommendedName>
        <fullName evidence="5">Timeless N-terminal domain-containing protein</fullName>
    </recommendedName>
</protein>
<organism evidence="6 7">
    <name type="scientific">Schistosoma mekongi</name>
    <name type="common">Parasitic worm</name>
    <dbReference type="NCBI Taxonomy" id="38744"/>
    <lineage>
        <taxon>Eukaryota</taxon>
        <taxon>Metazoa</taxon>
        <taxon>Spiralia</taxon>
        <taxon>Lophotrochozoa</taxon>
        <taxon>Platyhelminthes</taxon>
        <taxon>Trematoda</taxon>
        <taxon>Digenea</taxon>
        <taxon>Strigeidida</taxon>
        <taxon>Schistosomatoidea</taxon>
        <taxon>Schistosomatidae</taxon>
        <taxon>Schistosoma</taxon>
    </lineage>
</organism>
<dbReference type="GO" id="GO:0003677">
    <property type="term" value="F:DNA binding"/>
    <property type="evidence" value="ECO:0007669"/>
    <property type="project" value="TreeGrafter"/>
</dbReference>
<evidence type="ECO:0000256" key="4">
    <source>
        <dbReference type="SAM" id="MobiDB-lite"/>
    </source>
</evidence>
<keyword evidence="3" id="KW-0131">Cell cycle</keyword>
<comment type="subcellular location">
    <subcellularLocation>
        <location evidence="1">Nucleus</location>
    </subcellularLocation>
</comment>
<dbReference type="PANTHER" id="PTHR22940:SF4">
    <property type="entry name" value="PROTEIN TIMELESS HOMOLOG"/>
    <property type="match status" value="1"/>
</dbReference>
<name>A0AAE2D7R8_SCHME</name>
<keyword evidence="2" id="KW-0539">Nucleus</keyword>
<dbReference type="Pfam" id="PF26019">
    <property type="entry name" value="HTH_TIMELESS"/>
    <property type="match status" value="1"/>
</dbReference>
<comment type="caution">
    <text evidence="6">The sequence shown here is derived from an EMBL/GenBank/DDBJ whole genome shotgun (WGS) entry which is preliminary data.</text>
</comment>
<sequence>MLADPSLRYADIQACCSCLGFREGDTYKIDSDAEVSIRTLLRYLRNETAECDIRRELGQLRIVSSDLIPLLRCSSANTTLFELVIRLLMNLTQPAIVCFRQEIPKDRDLYSAYLQVDDLLKSCKKDFADEDLFRVLCNVVGSLLDRRTDEDVSVHDQVLWAMHLSGWDELLLFLANSEEEQMFAFHTLEIISLMLREQTPELLACAGHKVETQSELNTRRKQARFGGAFELVNTLSLSERPLIYHHDITHAARLSASIPKYMNNVTDVENNIGIVELDIGKRKFRKPKHRKPLVDRPVHRRSILAVQLYLQSFCWQFLKFCYNPIMRTVQSGLTRQASQENDETYFLWTMRFFMAFCRVYRFRSDYISETLSVSIFHWIYDQVMNYKEHLVINKRGGASNQRALQAARRLELSVASYKEFLICLNRMLNVTTADRTIQPEDEETQVGVEERLRLQANVAESIIANVLYVAEYQEVFPNLLRDYNEIFMSKDYLRDLIEGSHLFITLLSNKICGNNKKIVVKRRRVHRRKKRSSKPKKKNNNNRSILSRESETVRISRLEQQWSSQLEGPLIEILLGSAYRESEQDESDDDMNDTRLFDATTGNSEDQQLKSAIRRVQAALFAGSAKTALSMAKRMWRLWPEIAPITVEEDNSTIDAGRAAGLRPECLNILGALRQIHMTELDEEEGALSNSSSSDSSDDGLYNEELGINDSNDEELITTENEVVLDFSTFILKFVHPRVVHAYTLLLDNYVNNPESTNQAIVHTIHRLAVREKLTGCFFQLRLFRVFQKFLHDRASAASPEFKKAMRQFMDMVLLKNNKKTILWNSEHDKELTQLFEAYRHDPVPPGNDLADLLVKNFSDPSKTRRQIIARLITLGLITSSRQLKEITVRPPKPLSGRNRRLLNNKESSEWTKEEIARLKEIVELHKGSKSMLTEIMNEIKVDRDLATQRYMGQEIAEGNQLNGYIPLIRSRRMIAAKILELGLVESENELNKSVCKKKLTEQRNVDMDFSIRPSKNNRLKENSSSASSDDEQCLYSSHEDEEANTSHSSDLKLTTGENVNFEYNSPFLESLKGPNEPEPHNISMHSQDYCLSTEGSSNSDFGSPKTQVQKRRRVLSSDDENGSSHDYLRR</sequence>
<dbReference type="GO" id="GO:0006281">
    <property type="term" value="P:DNA repair"/>
    <property type="evidence" value="ECO:0007669"/>
    <property type="project" value="TreeGrafter"/>
</dbReference>
<accession>A0AAE2D7R8</accession>
<feature type="region of interest" description="Disordered" evidence="4">
    <location>
        <begin position="683"/>
        <end position="705"/>
    </location>
</feature>
<keyword evidence="7" id="KW-1185">Reference proteome</keyword>
<dbReference type="InterPro" id="IPR006906">
    <property type="entry name" value="Timeless_N"/>
</dbReference>
<evidence type="ECO:0000256" key="2">
    <source>
        <dbReference type="ARBA" id="ARBA00023242"/>
    </source>
</evidence>
<evidence type="ECO:0000256" key="1">
    <source>
        <dbReference type="ARBA" id="ARBA00004123"/>
    </source>
</evidence>
<dbReference type="Pfam" id="PF04821">
    <property type="entry name" value="TIMELESS"/>
    <property type="match status" value="2"/>
</dbReference>
<feature type="region of interest" description="Disordered" evidence="4">
    <location>
        <begin position="1068"/>
        <end position="1131"/>
    </location>
</feature>
<dbReference type="GO" id="GO:0000076">
    <property type="term" value="P:DNA replication checkpoint signaling"/>
    <property type="evidence" value="ECO:0007669"/>
    <property type="project" value="TreeGrafter"/>
</dbReference>
<reference evidence="6" key="1">
    <citation type="submission" date="2022-04" db="EMBL/GenBank/DDBJ databases">
        <authorList>
            <person name="Xu L."/>
            <person name="Lv Z."/>
        </authorList>
    </citation>
    <scope>NUCLEOTIDE SEQUENCE</scope>
    <source>
        <strain evidence="6">LV_2022a</strain>
    </source>
</reference>
<gene>
    <name evidence="6" type="ORF">MN116_001668</name>
</gene>
<reference evidence="6" key="2">
    <citation type="journal article" date="2023" name="Infect Dis Poverty">
        <title>Chromosome-scale genome of the human blood fluke Schistosoma mekongi and its implications for public health.</title>
        <authorList>
            <person name="Zhou M."/>
            <person name="Xu L."/>
            <person name="Xu D."/>
            <person name="Chen W."/>
            <person name="Khan J."/>
            <person name="Hu Y."/>
            <person name="Huang H."/>
            <person name="Wei H."/>
            <person name="Zhang Y."/>
            <person name="Chusongsang P."/>
            <person name="Tanasarnprasert K."/>
            <person name="Hu X."/>
            <person name="Limpanont Y."/>
            <person name="Lv Z."/>
        </authorList>
    </citation>
    <scope>NUCLEOTIDE SEQUENCE</scope>
    <source>
        <strain evidence="6">LV_2022a</strain>
    </source>
</reference>
<evidence type="ECO:0000313" key="7">
    <source>
        <dbReference type="Proteomes" id="UP001292079"/>
    </source>
</evidence>
<feature type="compositionally biased region" description="Basic residues" evidence="4">
    <location>
        <begin position="523"/>
        <end position="540"/>
    </location>
</feature>
<evidence type="ECO:0000259" key="5">
    <source>
        <dbReference type="Pfam" id="PF04821"/>
    </source>
</evidence>
<dbReference type="GO" id="GO:0031298">
    <property type="term" value="C:replication fork protection complex"/>
    <property type="evidence" value="ECO:0007669"/>
    <property type="project" value="TreeGrafter"/>
</dbReference>
<feature type="domain" description="Timeless N-terminal" evidence="5">
    <location>
        <begin position="149"/>
        <end position="219"/>
    </location>
</feature>
<dbReference type="Proteomes" id="UP001292079">
    <property type="component" value="Unassembled WGS sequence"/>
</dbReference>
<feature type="region of interest" description="Disordered" evidence="4">
    <location>
        <begin position="582"/>
        <end position="603"/>
    </location>
</feature>
<feature type="domain" description="Timeless N-terminal" evidence="5">
    <location>
        <begin position="26"/>
        <end position="146"/>
    </location>
</feature>
<evidence type="ECO:0000256" key="3">
    <source>
        <dbReference type="ARBA" id="ARBA00023306"/>
    </source>
</evidence>
<dbReference type="EMBL" id="JALJAT010000001">
    <property type="protein sequence ID" value="KAK4474521.1"/>
    <property type="molecule type" value="Genomic_DNA"/>
</dbReference>
<dbReference type="PANTHER" id="PTHR22940">
    <property type="entry name" value="TIMEOUT/TIMELESS-2"/>
    <property type="match status" value="1"/>
</dbReference>
<feature type="region of interest" description="Disordered" evidence="4">
    <location>
        <begin position="523"/>
        <end position="546"/>
    </location>
</feature>
<proteinExistence type="predicted"/>
<feature type="region of interest" description="Disordered" evidence="4">
    <location>
        <begin position="1012"/>
        <end position="1054"/>
    </location>
</feature>
<dbReference type="AlphaFoldDB" id="A0AAE2D7R8"/>
<evidence type="ECO:0000313" key="6">
    <source>
        <dbReference type="EMBL" id="KAK4474521.1"/>
    </source>
</evidence>
<dbReference type="InterPro" id="IPR044998">
    <property type="entry name" value="Timeless"/>
</dbReference>
<dbReference type="GO" id="GO:0043111">
    <property type="term" value="P:replication fork arrest"/>
    <property type="evidence" value="ECO:0007669"/>
    <property type="project" value="TreeGrafter"/>
</dbReference>